<comment type="caution">
    <text evidence="1">The sequence shown here is derived from an EMBL/GenBank/DDBJ whole genome shotgun (WGS) entry which is preliminary data.</text>
</comment>
<accession>A0ABW3SW62</accession>
<evidence type="ECO:0000313" key="1">
    <source>
        <dbReference type="EMBL" id="MFD1188783.1"/>
    </source>
</evidence>
<dbReference type="EMBL" id="JBHTLD010000385">
    <property type="protein sequence ID" value="MFD1188783.1"/>
    <property type="molecule type" value="Genomic_DNA"/>
</dbReference>
<name>A0ABW3SW62_9BACT</name>
<keyword evidence="2" id="KW-1185">Reference proteome</keyword>
<reference evidence="2" key="1">
    <citation type="journal article" date="2019" name="Int. J. Syst. Evol. Microbiol.">
        <title>The Global Catalogue of Microorganisms (GCM) 10K type strain sequencing project: providing services to taxonomists for standard genome sequencing and annotation.</title>
        <authorList>
            <consortium name="The Broad Institute Genomics Platform"/>
            <consortium name="The Broad Institute Genome Sequencing Center for Infectious Disease"/>
            <person name="Wu L."/>
            <person name="Ma J."/>
        </authorList>
    </citation>
    <scope>NUCLEOTIDE SEQUENCE [LARGE SCALE GENOMIC DNA]</scope>
    <source>
        <strain evidence="2">JCM 31319</strain>
    </source>
</reference>
<organism evidence="1 2">
    <name type="scientific">Pontibacter rugosus</name>
    <dbReference type="NCBI Taxonomy" id="1745966"/>
    <lineage>
        <taxon>Bacteria</taxon>
        <taxon>Pseudomonadati</taxon>
        <taxon>Bacteroidota</taxon>
        <taxon>Cytophagia</taxon>
        <taxon>Cytophagales</taxon>
        <taxon>Hymenobacteraceae</taxon>
        <taxon>Pontibacter</taxon>
    </lineage>
</organism>
<gene>
    <name evidence="1" type="ORF">ACFQ2O_21420</name>
</gene>
<protein>
    <submittedName>
        <fullName evidence="1">Uncharacterized protein</fullName>
    </submittedName>
</protein>
<dbReference type="RefSeq" id="WP_377532891.1">
    <property type="nucleotide sequence ID" value="NZ_JBHTLD010000385.1"/>
</dbReference>
<proteinExistence type="predicted"/>
<dbReference type="Proteomes" id="UP001597094">
    <property type="component" value="Unassembled WGS sequence"/>
</dbReference>
<evidence type="ECO:0000313" key="2">
    <source>
        <dbReference type="Proteomes" id="UP001597094"/>
    </source>
</evidence>
<sequence length="71" mass="8347">MLVPIDSLRNQPHLDKFIDSLADRHLRYYATDLLEQHGCESLEEVRLAVKRATEVCTSMHLPLRENIKRLF</sequence>